<name>A0A285LC44_9NOCA</name>
<evidence type="ECO:0000313" key="2">
    <source>
        <dbReference type="Proteomes" id="UP000219565"/>
    </source>
</evidence>
<organism evidence="1 2">
    <name type="scientific">Nocardia amikacinitolerans</name>
    <dbReference type="NCBI Taxonomy" id="756689"/>
    <lineage>
        <taxon>Bacteria</taxon>
        <taxon>Bacillati</taxon>
        <taxon>Actinomycetota</taxon>
        <taxon>Actinomycetes</taxon>
        <taxon>Mycobacteriales</taxon>
        <taxon>Nocardiaceae</taxon>
        <taxon>Nocardia</taxon>
    </lineage>
</organism>
<gene>
    <name evidence="1" type="ORF">SAMN04244553_3443</name>
</gene>
<accession>A0A285LC44</accession>
<reference evidence="1 2" key="1">
    <citation type="submission" date="2017-09" db="EMBL/GenBank/DDBJ databases">
        <authorList>
            <person name="Ehlers B."/>
            <person name="Leendertz F.H."/>
        </authorList>
    </citation>
    <scope>NUCLEOTIDE SEQUENCE [LARGE SCALE GENOMIC DNA]</scope>
    <source>
        <strain evidence="1 2">DSM 45537</strain>
    </source>
</reference>
<dbReference type="EMBL" id="OBEG01000003">
    <property type="protein sequence ID" value="SNY82538.1"/>
    <property type="molecule type" value="Genomic_DNA"/>
</dbReference>
<evidence type="ECO:0000313" key="1">
    <source>
        <dbReference type="EMBL" id="SNY82538.1"/>
    </source>
</evidence>
<proteinExistence type="predicted"/>
<dbReference type="AlphaFoldDB" id="A0A285LC44"/>
<protein>
    <submittedName>
        <fullName evidence="1">Uncharacterized protein</fullName>
    </submittedName>
</protein>
<sequence length="58" mass="6023">MCHLSMADWERRGHGAVEGAGLLRRGMMRRGVAAVVVFTTRALPGTGLGATYAHAGAA</sequence>
<keyword evidence="2" id="KW-1185">Reference proteome</keyword>
<dbReference type="Proteomes" id="UP000219565">
    <property type="component" value="Unassembled WGS sequence"/>
</dbReference>